<accession>A0A916PC11</accession>
<comment type="caution">
    <text evidence="3">The sequence shown here is derived from an EMBL/GenBank/DDBJ whole genome shotgun (WGS) entry which is preliminary data.</text>
</comment>
<evidence type="ECO:0000259" key="2">
    <source>
        <dbReference type="PROSITE" id="PS50110"/>
    </source>
</evidence>
<organism evidence="3 4">
    <name type="scientific">Kryptobacter tengchongensis</name>
    <dbReference type="NCBI Taxonomy" id="1643429"/>
    <lineage>
        <taxon>Bacteria</taxon>
        <taxon>Pseudomonadati</taxon>
        <taxon>Candidatus Kryptoniota</taxon>
        <taxon>Candidatus Kryptobacter</taxon>
    </lineage>
</organism>
<sequence length="62" mass="6728">MDGAEMIKTIKKIDPLVKIIATSGLESPSNLLEVSLQNISGFIQKPYTAITLLKEVAKVLKS</sequence>
<feature type="domain" description="Response regulatory" evidence="2">
    <location>
        <begin position="1"/>
        <end position="60"/>
    </location>
</feature>
<dbReference type="Gene3D" id="3.40.50.2300">
    <property type="match status" value="1"/>
</dbReference>
<dbReference type="GO" id="GO:0000160">
    <property type="term" value="P:phosphorelay signal transduction system"/>
    <property type="evidence" value="ECO:0007669"/>
    <property type="project" value="InterPro"/>
</dbReference>
<dbReference type="SUPFAM" id="SSF52172">
    <property type="entry name" value="CheY-like"/>
    <property type="match status" value="1"/>
</dbReference>
<dbReference type="InterPro" id="IPR001789">
    <property type="entry name" value="Sig_transdc_resp-reg_receiver"/>
</dbReference>
<dbReference type="InterPro" id="IPR011006">
    <property type="entry name" value="CheY-like_superfamily"/>
</dbReference>
<gene>
    <name evidence="3" type="ORF">JGI25_00968</name>
</gene>
<dbReference type="PROSITE" id="PS50110">
    <property type="entry name" value="RESPONSE_REGULATORY"/>
    <property type="match status" value="1"/>
</dbReference>
<dbReference type="EMBL" id="CZVV01000058">
    <property type="protein sequence ID" value="CUT01886.1"/>
    <property type="molecule type" value="Genomic_DNA"/>
</dbReference>
<evidence type="ECO:0000313" key="4">
    <source>
        <dbReference type="Proteomes" id="UP000243105"/>
    </source>
</evidence>
<proteinExistence type="predicted"/>
<name>A0A916PC11_KRYT1</name>
<dbReference type="AlphaFoldDB" id="A0A916PC11"/>
<evidence type="ECO:0000256" key="1">
    <source>
        <dbReference type="PROSITE-ProRule" id="PRU00169"/>
    </source>
</evidence>
<evidence type="ECO:0000313" key="3">
    <source>
        <dbReference type="EMBL" id="CUT01886.1"/>
    </source>
</evidence>
<dbReference type="Proteomes" id="UP000243105">
    <property type="component" value="Unassembled WGS sequence"/>
</dbReference>
<protein>
    <submittedName>
        <fullName evidence="3">Response regulator receiver domain-containing protein</fullName>
    </submittedName>
</protein>
<reference evidence="3 4" key="1">
    <citation type="submission" date="2015-11" db="EMBL/GenBank/DDBJ databases">
        <authorList>
            <person name="Varghese N."/>
        </authorList>
    </citation>
    <scope>NUCLEOTIDE SEQUENCE [LARGE SCALE GENOMIC DNA]</scope>
    <source>
        <strain evidence="3 4">JGI-25</strain>
    </source>
</reference>
<comment type="caution">
    <text evidence="1">Lacks conserved residue(s) required for the propagation of feature annotation.</text>
</comment>